<dbReference type="AlphaFoldDB" id="A0A914S0U7"/>
<dbReference type="Gene3D" id="3.40.50.10540">
    <property type="entry name" value="Crotonobetainyl-coa:carnitine coa-transferase, domain 1"/>
    <property type="match status" value="1"/>
</dbReference>
<dbReference type="PANTHER" id="PTHR48228">
    <property type="entry name" value="SUCCINYL-COA--D-CITRAMALATE COA-TRANSFERASE"/>
    <property type="match status" value="1"/>
</dbReference>
<dbReference type="WBParaSite" id="PEQ_0001239001-mRNA-1">
    <property type="protein sequence ID" value="PEQ_0001239001-mRNA-1"/>
    <property type="gene ID" value="PEQ_0001239001"/>
</dbReference>
<dbReference type="InterPro" id="IPR044855">
    <property type="entry name" value="CoA-Trfase_III_dom3_sf"/>
</dbReference>
<dbReference type="Gene3D" id="3.30.1540.10">
    <property type="entry name" value="formyl-coa transferase, domain 3"/>
    <property type="match status" value="1"/>
</dbReference>
<evidence type="ECO:0000256" key="1">
    <source>
        <dbReference type="ARBA" id="ARBA00008383"/>
    </source>
</evidence>
<dbReference type="PANTHER" id="PTHR48228:SF5">
    <property type="entry name" value="ALPHA-METHYLACYL-COA RACEMASE"/>
    <property type="match status" value="1"/>
</dbReference>
<reference evidence="3" key="1">
    <citation type="submission" date="2022-11" db="UniProtKB">
        <authorList>
            <consortium name="WormBaseParasite"/>
        </authorList>
    </citation>
    <scope>IDENTIFICATION</scope>
</reference>
<evidence type="ECO:0000313" key="3">
    <source>
        <dbReference type="WBParaSite" id="PEQ_0001239001-mRNA-1"/>
    </source>
</evidence>
<keyword evidence="2" id="KW-1185">Reference proteome</keyword>
<name>A0A914S0U7_PAREQ</name>
<accession>A0A914S0U7</accession>
<proteinExistence type="inferred from homology"/>
<dbReference type="GO" id="GO:0008206">
    <property type="term" value="P:bile acid metabolic process"/>
    <property type="evidence" value="ECO:0007669"/>
    <property type="project" value="TreeGrafter"/>
</dbReference>
<dbReference type="Pfam" id="PF02515">
    <property type="entry name" value="CoA_transf_3"/>
    <property type="match status" value="1"/>
</dbReference>
<dbReference type="InterPro" id="IPR003673">
    <property type="entry name" value="CoA-Trfase_fam_III"/>
</dbReference>
<dbReference type="Proteomes" id="UP000887564">
    <property type="component" value="Unplaced"/>
</dbReference>
<dbReference type="InterPro" id="IPR023606">
    <property type="entry name" value="CoA-Trfase_III_dom_1_sf"/>
</dbReference>
<dbReference type="GO" id="GO:0005739">
    <property type="term" value="C:mitochondrion"/>
    <property type="evidence" value="ECO:0007669"/>
    <property type="project" value="TreeGrafter"/>
</dbReference>
<comment type="similarity">
    <text evidence="1">Belongs to the CoA-transferase III family.</text>
</comment>
<dbReference type="SUPFAM" id="SSF89796">
    <property type="entry name" value="CoA-transferase family III (CaiB/BaiF)"/>
    <property type="match status" value="1"/>
</dbReference>
<sequence length="177" mass="19708">MLPTIAGHSPHRLPYWPPANLLADFGGGGLSAAFGVAAALFQRERNGGFGGVVDVSMVEGLAYLSSFITAYKDIDLMWNKPYAWFSGDSPIYRTYLTADNKYMAVGALEPKFTKTLFENIDACVTPVLEMEEVDNFKHHQQRECFIHEGNKFWGGPAPKIYTAEQFAIFLKKDKGKC</sequence>
<organism evidence="2 3">
    <name type="scientific">Parascaris equorum</name>
    <name type="common">Equine roundworm</name>
    <dbReference type="NCBI Taxonomy" id="6256"/>
    <lineage>
        <taxon>Eukaryota</taxon>
        <taxon>Metazoa</taxon>
        <taxon>Ecdysozoa</taxon>
        <taxon>Nematoda</taxon>
        <taxon>Chromadorea</taxon>
        <taxon>Rhabditida</taxon>
        <taxon>Spirurina</taxon>
        <taxon>Ascaridomorpha</taxon>
        <taxon>Ascaridoidea</taxon>
        <taxon>Ascarididae</taxon>
        <taxon>Parascaris</taxon>
    </lineage>
</organism>
<dbReference type="InterPro" id="IPR050509">
    <property type="entry name" value="CoA-transferase_III"/>
</dbReference>
<protein>
    <submittedName>
        <fullName evidence="3">Alpha-methylacyl-CoA racemase</fullName>
    </submittedName>
</protein>
<dbReference type="GO" id="GO:0008111">
    <property type="term" value="F:alpha-methylacyl-CoA racemase activity"/>
    <property type="evidence" value="ECO:0007669"/>
    <property type="project" value="TreeGrafter"/>
</dbReference>
<evidence type="ECO:0000313" key="2">
    <source>
        <dbReference type="Proteomes" id="UP000887564"/>
    </source>
</evidence>